<dbReference type="InterPro" id="IPR029058">
    <property type="entry name" value="AB_hydrolase_fold"/>
</dbReference>
<sequence>MSDVFLVLHGWGGNKPEHWQEHLVLGLKNAGADVRYPTLPDPKNPDLDAWMTALHAVLDEIPADSALTVLAHSLGAILWIHHAAMSETLSHGPQAARVLLVAPPYVIREIPPLDAPPGAANFFPPPLSKAGIATIGKETVIIASDTDDYATFDQTSAYAGGLDVPIEKLSGAGHISPYYGYGEWPWALEWALGRAELPPLTNK</sequence>
<dbReference type="Gene3D" id="3.40.50.1820">
    <property type="entry name" value="alpha/beta hydrolase"/>
    <property type="match status" value="1"/>
</dbReference>
<dbReference type="InterPro" id="IPR010662">
    <property type="entry name" value="RBBP9/YdeN"/>
</dbReference>
<evidence type="ECO:0000313" key="1">
    <source>
        <dbReference type="EMBL" id="BDI34028.1"/>
    </source>
</evidence>
<evidence type="ECO:0000313" key="2">
    <source>
        <dbReference type="Proteomes" id="UP000287394"/>
    </source>
</evidence>
<gene>
    <name evidence="1" type="ORF">CCAX7_60790</name>
</gene>
<dbReference type="Proteomes" id="UP000287394">
    <property type="component" value="Chromosome"/>
</dbReference>
<reference evidence="1 2" key="1">
    <citation type="journal article" date="2019" name="Int. J. Syst. Evol. Microbiol.">
        <title>Capsulimonas corticalis gen. nov., sp. nov., an aerobic capsulated bacterium, of a novel bacterial order, Capsulimonadales ord. nov., of the class Armatimonadia of the phylum Armatimonadetes.</title>
        <authorList>
            <person name="Li J."/>
            <person name="Kudo C."/>
            <person name="Tonouchi A."/>
        </authorList>
    </citation>
    <scope>NUCLEOTIDE SEQUENCE [LARGE SCALE GENOMIC DNA]</scope>
    <source>
        <strain evidence="1 2">AX-7</strain>
    </source>
</reference>
<dbReference type="GO" id="GO:0016787">
    <property type="term" value="F:hydrolase activity"/>
    <property type="evidence" value="ECO:0007669"/>
    <property type="project" value="InterPro"/>
</dbReference>
<dbReference type="FunCoup" id="A0A402CW57">
    <property type="interactions" value="11"/>
</dbReference>
<organism evidence="1 2">
    <name type="scientific">Capsulimonas corticalis</name>
    <dbReference type="NCBI Taxonomy" id="2219043"/>
    <lineage>
        <taxon>Bacteria</taxon>
        <taxon>Bacillati</taxon>
        <taxon>Armatimonadota</taxon>
        <taxon>Armatimonadia</taxon>
        <taxon>Capsulimonadales</taxon>
        <taxon>Capsulimonadaceae</taxon>
        <taxon>Capsulimonas</taxon>
    </lineage>
</organism>
<dbReference type="KEGG" id="ccot:CCAX7_60790"/>
<proteinExistence type="predicted"/>
<protein>
    <submittedName>
        <fullName evidence="1">Uncharacterized protein</fullName>
    </submittedName>
</protein>
<accession>A0A402CW57</accession>
<dbReference type="AlphaFoldDB" id="A0A402CW57"/>
<dbReference type="EMBL" id="AP025739">
    <property type="protein sequence ID" value="BDI34028.1"/>
    <property type="molecule type" value="Genomic_DNA"/>
</dbReference>
<dbReference type="SUPFAM" id="SSF53474">
    <property type="entry name" value="alpha/beta-Hydrolases"/>
    <property type="match status" value="1"/>
</dbReference>
<keyword evidence="2" id="KW-1185">Reference proteome</keyword>
<dbReference type="RefSeq" id="WP_165864212.1">
    <property type="nucleotide sequence ID" value="NZ_AP025739.1"/>
</dbReference>
<dbReference type="Pfam" id="PF06821">
    <property type="entry name" value="Ser_hydrolase"/>
    <property type="match status" value="1"/>
</dbReference>
<name>A0A402CW57_9BACT</name>